<dbReference type="RefSeq" id="WP_143056087.1">
    <property type="nucleotide sequence ID" value="NZ_CBCSFM010000015.1"/>
</dbReference>
<evidence type="ECO:0000313" key="2">
    <source>
        <dbReference type="Proteomes" id="UP000198657"/>
    </source>
</evidence>
<gene>
    <name evidence="1" type="ORF">SAMN04487942_0130</name>
</gene>
<dbReference type="EMBL" id="FODN01000013">
    <property type="protein sequence ID" value="SEO68509.1"/>
    <property type="molecule type" value="Genomic_DNA"/>
</dbReference>
<sequence>MKRILLLLICFTALSFTHKNIEEYNFIGKWEGIDKGIAGCIIFEKDGTASIKIGDDILGGKDYYINGKKATITYSIDTTTKPIRIDFIMHSEGYEIPGKLSFIAEIIDNNSFKFISVKGSNSMLLTRIQE</sequence>
<organism evidence="1 2">
    <name type="scientific">Flavobacterium sinopsychrotolerans</name>
    <dbReference type="NCBI Taxonomy" id="604089"/>
    <lineage>
        <taxon>Bacteria</taxon>
        <taxon>Pseudomonadati</taxon>
        <taxon>Bacteroidota</taxon>
        <taxon>Flavobacteriia</taxon>
        <taxon>Flavobacteriales</taxon>
        <taxon>Flavobacteriaceae</taxon>
        <taxon>Flavobacterium</taxon>
    </lineage>
</organism>
<accession>A0A1H8RPL8</accession>
<reference evidence="2" key="1">
    <citation type="submission" date="2016-10" db="EMBL/GenBank/DDBJ databases">
        <authorList>
            <person name="Varghese N."/>
            <person name="Submissions S."/>
        </authorList>
    </citation>
    <scope>NUCLEOTIDE SEQUENCE [LARGE SCALE GENOMIC DNA]</scope>
    <source>
        <strain evidence="2">CGMCC 1.8704</strain>
    </source>
</reference>
<evidence type="ECO:0008006" key="3">
    <source>
        <dbReference type="Google" id="ProtNLM"/>
    </source>
</evidence>
<dbReference type="AlphaFoldDB" id="A0A1H8RPL8"/>
<evidence type="ECO:0000313" key="1">
    <source>
        <dbReference type="EMBL" id="SEO68509.1"/>
    </source>
</evidence>
<dbReference type="Proteomes" id="UP000198657">
    <property type="component" value="Unassembled WGS sequence"/>
</dbReference>
<name>A0A1H8RPL8_9FLAO</name>
<protein>
    <recommendedName>
        <fullName evidence="3">DUF4488 domain-containing protein</fullName>
    </recommendedName>
</protein>
<dbReference type="OrthoDB" id="1361104at2"/>
<keyword evidence="2" id="KW-1185">Reference proteome</keyword>
<proteinExistence type="predicted"/>